<dbReference type="Proteomes" id="UP001159405">
    <property type="component" value="Unassembled WGS sequence"/>
</dbReference>
<feature type="region of interest" description="Disordered" evidence="1">
    <location>
        <begin position="252"/>
        <end position="300"/>
    </location>
</feature>
<gene>
    <name evidence="2" type="ORF">PLOB_00042630</name>
</gene>
<keyword evidence="3" id="KW-1185">Reference proteome</keyword>
<feature type="compositionally biased region" description="Low complexity" evidence="1">
    <location>
        <begin position="715"/>
        <end position="729"/>
    </location>
</feature>
<organism evidence="2 3">
    <name type="scientific">Porites lobata</name>
    <dbReference type="NCBI Taxonomy" id="104759"/>
    <lineage>
        <taxon>Eukaryota</taxon>
        <taxon>Metazoa</taxon>
        <taxon>Cnidaria</taxon>
        <taxon>Anthozoa</taxon>
        <taxon>Hexacorallia</taxon>
        <taxon>Scleractinia</taxon>
        <taxon>Fungiina</taxon>
        <taxon>Poritidae</taxon>
        <taxon>Porites</taxon>
    </lineage>
</organism>
<feature type="compositionally biased region" description="Basic and acidic residues" evidence="1">
    <location>
        <begin position="291"/>
        <end position="300"/>
    </location>
</feature>
<feature type="region of interest" description="Disordered" evidence="1">
    <location>
        <begin position="923"/>
        <end position="943"/>
    </location>
</feature>
<reference evidence="2 3" key="1">
    <citation type="submission" date="2022-05" db="EMBL/GenBank/DDBJ databases">
        <authorList>
            <consortium name="Genoscope - CEA"/>
            <person name="William W."/>
        </authorList>
    </citation>
    <scope>NUCLEOTIDE SEQUENCE [LARGE SCALE GENOMIC DNA]</scope>
</reference>
<feature type="region of interest" description="Disordered" evidence="1">
    <location>
        <begin position="846"/>
        <end position="899"/>
    </location>
</feature>
<evidence type="ECO:0000313" key="2">
    <source>
        <dbReference type="EMBL" id="CAH3039333.1"/>
    </source>
</evidence>
<protein>
    <submittedName>
        <fullName evidence="2">Uncharacterized protein</fullName>
    </submittedName>
</protein>
<feature type="compositionally biased region" description="Polar residues" evidence="1">
    <location>
        <begin position="874"/>
        <end position="884"/>
    </location>
</feature>
<proteinExistence type="predicted"/>
<feature type="compositionally biased region" description="Polar residues" evidence="1">
    <location>
        <begin position="354"/>
        <end position="368"/>
    </location>
</feature>
<feature type="region of interest" description="Disordered" evidence="1">
    <location>
        <begin position="65"/>
        <end position="112"/>
    </location>
</feature>
<feature type="compositionally biased region" description="Polar residues" evidence="1">
    <location>
        <begin position="924"/>
        <end position="939"/>
    </location>
</feature>
<feature type="region of interest" description="Disordered" evidence="1">
    <location>
        <begin position="435"/>
        <end position="477"/>
    </location>
</feature>
<sequence>MANAFGESYVKLPPITGENAVEIDGENSKRISSGVGRDQHGLVRLPPIVHLDSLRSASSTAQVFANAPDENKTEMSTQGTNLKFSPKMDVLRRKSAKQLRKHKTEKPEDEKKLISSVAVKETDEMDTNVFDSVDWSYHHEKARLFKPKERSRGNYEALAPSKDSLTSRRGSASVIKDSAAKLSRSRRLAKSSPELFYRKINLKSRASGNVNDDNVTSPSTALSADSYWHRPQARLSIHDIDGSVLSHLQSTLKSNEKKTKRKKPVRSQTDGKSSYQPLSTPNSPVCSESANNERKEKGRRSLNDITEAVKQFVDRRRPSISLPRKQNLVEETVKLKIEGKSCPQAETTAGDRTPTFSIVASPRLQSSQNKEKRASLYDLQQILGLLQKDDLKHQSSSTSLSPEVEHVQSGRSSQSRNASVYDLKEFLKLTVAAGETSTEKEMKKQSGNKAREIKTPEKSTSPVFLSPKQEMGPRHLDDARKGSVYDLKEFLSLGNAVDSNSLSTSENSSRSTSPQIVFSPLNAKQLLSFTQPTEARRSSTYDLMEFLSLPQSGGISRPHSGQSYSSSQGDNAKSDNRELNVTETDRDGREARSLSVYDLAEYLAMTSGVPPLVRVISSADDQTEKTKTTSLGASGIDKNTHKRESVYDLREMLNIMQQEHEAKRESTHNLPEILAYFHREASSKEPEHQTSTHSKNSHEDKTGPSLVNSSPPSPGASVSSGYSRDSPSSGVQQTDSKGVEVSHNTSPRQMSVYDLKEFLSLYASQKNTPNHQLLPAFRRKFSNISQSGISIHVTDEWNRSLDLETDDVFLPVPAKVEAKSPETKRSSVYDLREFLDLLNADESPLRRRLSSVSSASTKSSESEPESFQPEQKTPDANSPNQNPASPRPGLSPRQDSGGNVSLYDLGEFLSILNTDESPLRRRLSSASDFATQDDSSNQAEDFEKTPLYSLGEILSVLNDFEQKKVNENAADERRLGSEDEISITVPLLPQKKEKTSVQTLATRKCLLTSPQKSLSSVRETSE</sequence>
<evidence type="ECO:0000313" key="3">
    <source>
        <dbReference type="Proteomes" id="UP001159405"/>
    </source>
</evidence>
<feature type="compositionally biased region" description="Polar residues" evidence="1">
    <location>
        <begin position="730"/>
        <end position="745"/>
    </location>
</feature>
<dbReference type="EMBL" id="CALNXK010000007">
    <property type="protein sequence ID" value="CAH3039333.1"/>
    <property type="molecule type" value="Genomic_DNA"/>
</dbReference>
<feature type="region of interest" description="Disordered" evidence="1">
    <location>
        <begin position="680"/>
        <end position="745"/>
    </location>
</feature>
<feature type="region of interest" description="Disordered" evidence="1">
    <location>
        <begin position="344"/>
        <end position="372"/>
    </location>
</feature>
<feature type="compositionally biased region" description="Low complexity" evidence="1">
    <location>
        <begin position="850"/>
        <end position="871"/>
    </location>
</feature>
<evidence type="ECO:0000256" key="1">
    <source>
        <dbReference type="SAM" id="MobiDB-lite"/>
    </source>
</evidence>
<feature type="compositionally biased region" description="Basic and acidic residues" evidence="1">
    <location>
        <begin position="437"/>
        <end position="457"/>
    </location>
</feature>
<feature type="compositionally biased region" description="Polar residues" evidence="1">
    <location>
        <begin position="551"/>
        <end position="571"/>
    </location>
</feature>
<name>A0ABN8MZI4_9CNID</name>
<feature type="compositionally biased region" description="Basic and acidic residues" evidence="1">
    <location>
        <begin position="572"/>
        <end position="589"/>
    </location>
</feature>
<feature type="compositionally biased region" description="Basic and acidic residues" evidence="1">
    <location>
        <begin position="680"/>
        <end position="702"/>
    </location>
</feature>
<accession>A0ABN8MZI4</accession>
<feature type="compositionally biased region" description="Polar residues" evidence="1">
    <location>
        <begin position="266"/>
        <end position="290"/>
    </location>
</feature>
<comment type="caution">
    <text evidence="2">The sequence shown here is derived from an EMBL/GenBank/DDBJ whole genome shotgun (WGS) entry which is preliminary data.</text>
</comment>
<feature type="compositionally biased region" description="Polar residues" evidence="1">
    <location>
        <begin position="74"/>
        <end position="83"/>
    </location>
</feature>
<feature type="compositionally biased region" description="Basic residues" evidence="1">
    <location>
        <begin position="93"/>
        <end position="104"/>
    </location>
</feature>
<feature type="region of interest" description="Disordered" evidence="1">
    <location>
        <begin position="551"/>
        <end position="589"/>
    </location>
</feature>
<feature type="region of interest" description="Disordered" evidence="1">
    <location>
        <begin position="393"/>
        <end position="416"/>
    </location>
</feature>